<accession>G3J1U6</accession>
<sequence>MGLKINATDRIDSIEKMRTEPDVHHHTHFPLKLRPNFSGSVPIFSHFLR</sequence>
<evidence type="ECO:0000313" key="1">
    <source>
        <dbReference type="EMBL" id="EGW19702.1"/>
    </source>
</evidence>
<dbReference type="HOGENOM" id="CLU_3137635_0_0_6"/>
<dbReference type="Proteomes" id="UP000004664">
    <property type="component" value="Unassembled WGS sequence"/>
</dbReference>
<keyword evidence="2" id="KW-1185">Reference proteome</keyword>
<name>G3J1U6_METTV</name>
<evidence type="ECO:0000313" key="2">
    <source>
        <dbReference type="Proteomes" id="UP000004664"/>
    </source>
</evidence>
<organism evidence="1 2">
    <name type="scientific">Methylobacter tundripaludum (strain ATCC BAA-1195 / DSM 17260 / SV96)</name>
    <dbReference type="NCBI Taxonomy" id="697282"/>
    <lineage>
        <taxon>Bacteria</taxon>
        <taxon>Pseudomonadati</taxon>
        <taxon>Pseudomonadota</taxon>
        <taxon>Gammaproteobacteria</taxon>
        <taxon>Methylococcales</taxon>
        <taxon>Methylococcaceae</taxon>
        <taxon>Methylobacter</taxon>
    </lineage>
</organism>
<dbReference type="EMBL" id="JH109154">
    <property type="protein sequence ID" value="EGW19702.1"/>
    <property type="molecule type" value="Genomic_DNA"/>
</dbReference>
<gene>
    <name evidence="1" type="ORF">Mettu_2810</name>
</gene>
<reference evidence="1 2" key="1">
    <citation type="submission" date="2011-06" db="EMBL/GenBank/DDBJ databases">
        <title>Genomic sequence of Methylobacter tundripaludum SV96.</title>
        <authorList>
            <consortium name="US DOE Joint Genome Institute"/>
            <person name="Lucas S."/>
            <person name="Han J."/>
            <person name="Lapidus A."/>
            <person name="Cheng J.-F."/>
            <person name="Goodwin L."/>
            <person name="Pitluck S."/>
            <person name="Held B."/>
            <person name="Detter J.C."/>
            <person name="Han C."/>
            <person name="Tapia R."/>
            <person name="Land M."/>
            <person name="Hauser L."/>
            <person name="Kyrpides N."/>
            <person name="Ivanova N."/>
            <person name="Ovchinnikova G."/>
            <person name="Pagani I."/>
            <person name="Klotz M.G."/>
            <person name="Dispirito A.A."/>
            <person name="Murrell J.C."/>
            <person name="Dunfield P."/>
            <person name="Kalyuzhnaya M.G."/>
            <person name="Svenning M."/>
            <person name="Trotsenko Y.A."/>
            <person name="Stein L.Y."/>
            <person name="Woyke T."/>
        </authorList>
    </citation>
    <scope>NUCLEOTIDE SEQUENCE [LARGE SCALE GENOMIC DNA]</scope>
    <source>
        <strain evidence="2">ATCC BAA-1195 / DSM 17260 / SV96</strain>
    </source>
</reference>
<proteinExistence type="predicted"/>
<dbReference type="AlphaFoldDB" id="G3J1U6"/>
<protein>
    <submittedName>
        <fullName evidence="1">Uncharacterized protein</fullName>
    </submittedName>
</protein>